<evidence type="ECO:0008006" key="3">
    <source>
        <dbReference type="Google" id="ProtNLM"/>
    </source>
</evidence>
<organism evidence="1 2">
    <name type="scientific">Methanobrevibacter thaueri</name>
    <dbReference type="NCBI Taxonomy" id="190975"/>
    <lineage>
        <taxon>Archaea</taxon>
        <taxon>Methanobacteriati</taxon>
        <taxon>Methanobacteriota</taxon>
        <taxon>Methanomada group</taxon>
        <taxon>Methanobacteria</taxon>
        <taxon>Methanobacteriales</taxon>
        <taxon>Methanobacteriaceae</taxon>
        <taxon>Methanobrevibacter</taxon>
    </lineage>
</organism>
<proteinExistence type="predicted"/>
<dbReference type="Proteomes" id="UP000251717">
    <property type="component" value="Unassembled WGS sequence"/>
</dbReference>
<name>A0A315XL74_9EURY</name>
<reference evidence="1 2" key="1">
    <citation type="submission" date="2017-03" db="EMBL/GenBank/DDBJ databases">
        <title>Genome sequence of Methanobrevibacter thaueri.</title>
        <authorList>
            <person name="Poehlein A."/>
            <person name="Seedorf H."/>
            <person name="Daniel R."/>
        </authorList>
    </citation>
    <scope>NUCLEOTIDE SEQUENCE [LARGE SCALE GENOMIC DNA]</scope>
    <source>
        <strain evidence="1 2">DSM 11995</strain>
    </source>
</reference>
<evidence type="ECO:0000313" key="2">
    <source>
        <dbReference type="Proteomes" id="UP000251717"/>
    </source>
</evidence>
<evidence type="ECO:0000313" key="1">
    <source>
        <dbReference type="EMBL" id="PWB86544.1"/>
    </source>
</evidence>
<dbReference type="RefSeq" id="WP_116592450.1">
    <property type="nucleotide sequence ID" value="NZ_MZGS01000024.1"/>
</dbReference>
<dbReference type="AlphaFoldDB" id="A0A315XL74"/>
<dbReference type="InterPro" id="IPR013783">
    <property type="entry name" value="Ig-like_fold"/>
</dbReference>
<dbReference type="Gene3D" id="2.60.40.10">
    <property type="entry name" value="Immunoglobulins"/>
    <property type="match status" value="2"/>
</dbReference>
<gene>
    <name evidence="1" type="ORF">MBBTH_15270</name>
</gene>
<keyword evidence="2" id="KW-1185">Reference proteome</keyword>
<dbReference type="EMBL" id="MZGS01000024">
    <property type="protein sequence ID" value="PWB86544.1"/>
    <property type="molecule type" value="Genomic_DNA"/>
</dbReference>
<accession>A0A315XL74</accession>
<sequence length="344" mass="36652">MKIKQTLILMALVLFSLIAISAVSAADDVANDTIVSVDSENEAVSVDIDDSEIISADNEDEVVSTDVVEKEEVLNEGFGSGKGTFGGNGTFNFGNMTFNINGTTFNIGDLTNGTFSLGNGTTFNISSLLNGTFSFGNGTSFNISSFLNGTNMTFDFSSFMDMFGASDKIEADDLTSVYTPTLTYKVSVKSGNKTVTQGNVVFTINNKEYVGHIGSDGIATVDLKGLKAGTYYIVAEYGQATVKKTITVKKAASKLTAKNKAFKAKVKTKKYTVTLKTNLGKALKKVKVTLKVKGKKYKATTNSKGKATFKITKLTKKGKHSATVKFAGNGCYKSASKSVKITVK</sequence>
<protein>
    <recommendedName>
        <fullName evidence="3">Bacterial Ig-like domain (Group 1)</fullName>
    </recommendedName>
</protein>
<comment type="caution">
    <text evidence="1">The sequence shown here is derived from an EMBL/GenBank/DDBJ whole genome shotgun (WGS) entry which is preliminary data.</text>
</comment>